<feature type="transmembrane region" description="Helical" evidence="1">
    <location>
        <begin position="81"/>
        <end position="100"/>
    </location>
</feature>
<keyword evidence="1" id="KW-0472">Membrane</keyword>
<dbReference type="AlphaFoldDB" id="A0A397TX93"/>
<proteinExistence type="predicted"/>
<evidence type="ECO:0000313" key="3">
    <source>
        <dbReference type="Proteomes" id="UP000266673"/>
    </source>
</evidence>
<keyword evidence="1" id="KW-1133">Transmembrane helix</keyword>
<evidence type="ECO:0000313" key="2">
    <source>
        <dbReference type="EMBL" id="RIB01498.1"/>
    </source>
</evidence>
<gene>
    <name evidence="2" type="ORF">C2G38_2230637</name>
</gene>
<comment type="caution">
    <text evidence="2">The sequence shown here is derived from an EMBL/GenBank/DDBJ whole genome shotgun (WGS) entry which is preliminary data.</text>
</comment>
<reference evidence="2 3" key="1">
    <citation type="submission" date="2018-06" db="EMBL/GenBank/DDBJ databases">
        <title>Comparative genomics reveals the genomic features of Rhizophagus irregularis, R. cerebriforme, R. diaphanum and Gigaspora rosea, and their symbiotic lifestyle signature.</title>
        <authorList>
            <person name="Morin E."/>
            <person name="San Clemente H."/>
            <person name="Chen E.C.H."/>
            <person name="De La Providencia I."/>
            <person name="Hainaut M."/>
            <person name="Kuo A."/>
            <person name="Kohler A."/>
            <person name="Murat C."/>
            <person name="Tang N."/>
            <person name="Roy S."/>
            <person name="Loubradou J."/>
            <person name="Henrissat B."/>
            <person name="Grigoriev I.V."/>
            <person name="Corradi N."/>
            <person name="Roux C."/>
            <person name="Martin F.M."/>
        </authorList>
    </citation>
    <scope>NUCLEOTIDE SEQUENCE [LARGE SCALE GENOMIC DNA]</scope>
    <source>
        <strain evidence="2 3">DAOM 194757</strain>
    </source>
</reference>
<dbReference type="Proteomes" id="UP000266673">
    <property type="component" value="Unassembled WGS sequence"/>
</dbReference>
<protein>
    <submittedName>
        <fullName evidence="2">Uncharacterized protein</fullName>
    </submittedName>
</protein>
<evidence type="ECO:0000256" key="1">
    <source>
        <dbReference type="SAM" id="Phobius"/>
    </source>
</evidence>
<name>A0A397TX93_9GLOM</name>
<keyword evidence="1" id="KW-0812">Transmembrane</keyword>
<dbReference type="EMBL" id="QKWP01003087">
    <property type="protein sequence ID" value="RIB01498.1"/>
    <property type="molecule type" value="Genomic_DNA"/>
</dbReference>
<keyword evidence="3" id="KW-1185">Reference proteome</keyword>
<sequence>MGRTRRKSVSTRRSAQHVLPSIELSEERTNTSSTQSISNILSTSSTLSDSESNIRIAKSAMIENPVDILDYDTLPDWMTNFQFICIIVYAVLFLVLISTIRSMHDVQLQMTMMIHDIKRKIDEMHENWKVSSKNFKENEAKWIELAIGDAVYSKIGQVKYPTDEQLMEVCYDALLNTYKDEFQNKKPSIMNSHIVKPKTENKQVSQEEEQKFKDADITQECYLKLNQPVDANDNPNYTYINLIIDRTFTDPDTEKNSIAFGMAVALNYLDPTKGINMVPSEVVKE</sequence>
<accession>A0A397TX93</accession>
<organism evidence="2 3">
    <name type="scientific">Gigaspora rosea</name>
    <dbReference type="NCBI Taxonomy" id="44941"/>
    <lineage>
        <taxon>Eukaryota</taxon>
        <taxon>Fungi</taxon>
        <taxon>Fungi incertae sedis</taxon>
        <taxon>Mucoromycota</taxon>
        <taxon>Glomeromycotina</taxon>
        <taxon>Glomeromycetes</taxon>
        <taxon>Diversisporales</taxon>
        <taxon>Gigasporaceae</taxon>
        <taxon>Gigaspora</taxon>
    </lineage>
</organism>
<dbReference type="OrthoDB" id="2362532at2759"/>